<dbReference type="AlphaFoldDB" id="A0AAD7W601"/>
<name>A0AAD7W601_9TELE</name>
<reference evidence="2" key="1">
    <citation type="journal article" date="2023" name="Science">
        <title>Genome structures resolve the early diversification of teleost fishes.</title>
        <authorList>
            <person name="Parey E."/>
            <person name="Louis A."/>
            <person name="Montfort J."/>
            <person name="Bouchez O."/>
            <person name="Roques C."/>
            <person name="Iampietro C."/>
            <person name="Lluch J."/>
            <person name="Castinel A."/>
            <person name="Donnadieu C."/>
            <person name="Desvignes T."/>
            <person name="Floi Bucao C."/>
            <person name="Jouanno E."/>
            <person name="Wen M."/>
            <person name="Mejri S."/>
            <person name="Dirks R."/>
            <person name="Jansen H."/>
            <person name="Henkel C."/>
            <person name="Chen W.J."/>
            <person name="Zahm M."/>
            <person name="Cabau C."/>
            <person name="Klopp C."/>
            <person name="Thompson A.W."/>
            <person name="Robinson-Rechavi M."/>
            <person name="Braasch I."/>
            <person name="Lecointre G."/>
            <person name="Bobe J."/>
            <person name="Postlethwait J.H."/>
            <person name="Berthelot C."/>
            <person name="Roest Crollius H."/>
            <person name="Guiguen Y."/>
        </authorList>
    </citation>
    <scope>NUCLEOTIDE SEQUENCE</scope>
    <source>
        <strain evidence="2">NC1722</strain>
    </source>
</reference>
<keyword evidence="3" id="KW-1185">Reference proteome</keyword>
<comment type="caution">
    <text evidence="2">The sequence shown here is derived from an EMBL/GenBank/DDBJ whole genome shotgun (WGS) entry which is preliminary data.</text>
</comment>
<feature type="region of interest" description="Disordered" evidence="1">
    <location>
        <begin position="43"/>
        <end position="74"/>
    </location>
</feature>
<sequence length="88" mass="9612">MDTSELVMVKGVGTAVLNGRALGAERAPRLTAPRDWMYSAAEVSKRTREGHRDMVHRHGNSSPSPSPRRLQTRGFSAVFAEPPIVSLV</sequence>
<dbReference type="Proteomes" id="UP001221898">
    <property type="component" value="Unassembled WGS sequence"/>
</dbReference>
<proteinExistence type="predicted"/>
<gene>
    <name evidence="2" type="ORF">AAFF_G00199110</name>
</gene>
<protein>
    <submittedName>
        <fullName evidence="2">Uncharacterized protein</fullName>
    </submittedName>
</protein>
<evidence type="ECO:0000256" key="1">
    <source>
        <dbReference type="SAM" id="MobiDB-lite"/>
    </source>
</evidence>
<evidence type="ECO:0000313" key="2">
    <source>
        <dbReference type="EMBL" id="KAJ8384705.1"/>
    </source>
</evidence>
<feature type="compositionally biased region" description="Basic and acidic residues" evidence="1">
    <location>
        <begin position="43"/>
        <end position="53"/>
    </location>
</feature>
<dbReference type="EMBL" id="JAINUG010000266">
    <property type="protein sequence ID" value="KAJ8384705.1"/>
    <property type="molecule type" value="Genomic_DNA"/>
</dbReference>
<accession>A0AAD7W601</accession>
<evidence type="ECO:0000313" key="3">
    <source>
        <dbReference type="Proteomes" id="UP001221898"/>
    </source>
</evidence>
<organism evidence="2 3">
    <name type="scientific">Aldrovandia affinis</name>
    <dbReference type="NCBI Taxonomy" id="143900"/>
    <lineage>
        <taxon>Eukaryota</taxon>
        <taxon>Metazoa</taxon>
        <taxon>Chordata</taxon>
        <taxon>Craniata</taxon>
        <taxon>Vertebrata</taxon>
        <taxon>Euteleostomi</taxon>
        <taxon>Actinopterygii</taxon>
        <taxon>Neopterygii</taxon>
        <taxon>Teleostei</taxon>
        <taxon>Notacanthiformes</taxon>
        <taxon>Halosauridae</taxon>
        <taxon>Aldrovandia</taxon>
    </lineage>
</organism>